<feature type="region of interest" description="Disordered" evidence="12">
    <location>
        <begin position="149"/>
        <end position="182"/>
    </location>
</feature>
<dbReference type="EMBL" id="FN653174">
    <property type="protein sequence ID" value="CBY13280.1"/>
    <property type="molecule type" value="Genomic_DNA"/>
</dbReference>
<keyword evidence="8" id="KW-0505">Motor protein</keyword>
<dbReference type="PANTHER" id="PTHR12442">
    <property type="entry name" value="DYNEIN INTERMEDIATE CHAIN"/>
    <property type="match status" value="1"/>
</dbReference>
<evidence type="ECO:0000256" key="6">
    <source>
        <dbReference type="ARBA" id="ARBA00022737"/>
    </source>
</evidence>
<keyword evidence="5" id="KW-0493">Microtubule</keyword>
<keyword evidence="9" id="KW-0206">Cytoskeleton</keyword>
<keyword evidence="7" id="KW-0243">Dynein</keyword>
<name>E4XU83_OIKDI</name>
<dbReference type="PROSITE" id="PS50082">
    <property type="entry name" value="WD_REPEATS_2"/>
    <property type="match status" value="1"/>
</dbReference>
<keyword evidence="3" id="KW-0963">Cytoplasm</keyword>
<evidence type="ECO:0000313" key="13">
    <source>
        <dbReference type="EMBL" id="CBY13280.1"/>
    </source>
</evidence>
<organism evidence="13">
    <name type="scientific">Oikopleura dioica</name>
    <name type="common">Tunicate</name>
    <dbReference type="NCBI Taxonomy" id="34765"/>
    <lineage>
        <taxon>Eukaryota</taxon>
        <taxon>Metazoa</taxon>
        <taxon>Chordata</taxon>
        <taxon>Tunicata</taxon>
        <taxon>Appendicularia</taxon>
        <taxon>Copelata</taxon>
        <taxon>Oikopleuridae</taxon>
        <taxon>Oikopleura</taxon>
    </lineage>
</organism>
<evidence type="ECO:0000256" key="3">
    <source>
        <dbReference type="ARBA" id="ARBA00022490"/>
    </source>
</evidence>
<comment type="subcellular location">
    <subcellularLocation>
        <location evidence="1">Cytoplasm</location>
        <location evidence="1">Cytoskeleton</location>
        <location evidence="1">Cilium axoneme</location>
    </subcellularLocation>
</comment>
<keyword evidence="4 11" id="KW-0853">WD repeat</keyword>
<comment type="similarity">
    <text evidence="2">Belongs to the dynein intermediate chain family.</text>
</comment>
<evidence type="ECO:0000256" key="4">
    <source>
        <dbReference type="ARBA" id="ARBA00022574"/>
    </source>
</evidence>
<dbReference type="Pfam" id="PF00400">
    <property type="entry name" value="WD40"/>
    <property type="match status" value="1"/>
</dbReference>
<protein>
    <submittedName>
        <fullName evidence="13">Uncharacterized protein</fullName>
    </submittedName>
</protein>
<evidence type="ECO:0000313" key="14">
    <source>
        <dbReference type="Proteomes" id="UP000001307"/>
    </source>
</evidence>
<evidence type="ECO:0000256" key="5">
    <source>
        <dbReference type="ARBA" id="ARBA00022701"/>
    </source>
</evidence>
<accession>E4XU83</accession>
<dbReference type="InterPro" id="IPR036322">
    <property type="entry name" value="WD40_repeat_dom_sf"/>
</dbReference>
<dbReference type="GO" id="GO:0045504">
    <property type="term" value="F:dynein heavy chain binding"/>
    <property type="evidence" value="ECO:0007669"/>
    <property type="project" value="TreeGrafter"/>
</dbReference>
<reference evidence="13" key="1">
    <citation type="journal article" date="2010" name="Science">
        <title>Plasticity of animal genome architecture unmasked by rapid evolution of a pelagic tunicate.</title>
        <authorList>
            <person name="Denoeud F."/>
            <person name="Henriet S."/>
            <person name="Mungpakdee S."/>
            <person name="Aury J.M."/>
            <person name="Da Silva C."/>
            <person name="Brinkmann H."/>
            <person name="Mikhaleva J."/>
            <person name="Olsen L.C."/>
            <person name="Jubin C."/>
            <person name="Canestro C."/>
            <person name="Bouquet J.M."/>
            <person name="Danks G."/>
            <person name="Poulain J."/>
            <person name="Campsteijn C."/>
            <person name="Adamski M."/>
            <person name="Cross I."/>
            <person name="Yadetie F."/>
            <person name="Muffato M."/>
            <person name="Louis A."/>
            <person name="Butcher S."/>
            <person name="Tsagkogeorga G."/>
            <person name="Konrad A."/>
            <person name="Singh S."/>
            <person name="Jensen M.F."/>
            <person name="Cong E.H."/>
            <person name="Eikeseth-Otteraa H."/>
            <person name="Noel B."/>
            <person name="Anthouard V."/>
            <person name="Porcel B.M."/>
            <person name="Kachouri-Lafond R."/>
            <person name="Nishino A."/>
            <person name="Ugolini M."/>
            <person name="Chourrout P."/>
            <person name="Nishida H."/>
            <person name="Aasland R."/>
            <person name="Huzurbazar S."/>
            <person name="Westhof E."/>
            <person name="Delsuc F."/>
            <person name="Lehrach H."/>
            <person name="Reinhardt R."/>
            <person name="Weissenbach J."/>
            <person name="Roy S.W."/>
            <person name="Artiguenave F."/>
            <person name="Postlethwait J.H."/>
            <person name="Manak J.R."/>
            <person name="Thompson E.M."/>
            <person name="Jaillon O."/>
            <person name="Du Pasquier L."/>
            <person name="Boudinot P."/>
            <person name="Liberles D.A."/>
            <person name="Volff J.N."/>
            <person name="Philippe H."/>
            <person name="Lenhard B."/>
            <person name="Roest Crollius H."/>
            <person name="Wincker P."/>
            <person name="Chourrout D."/>
        </authorList>
    </citation>
    <scope>NUCLEOTIDE SEQUENCE [LARGE SCALE GENOMIC DNA]</scope>
</reference>
<keyword evidence="10" id="KW-0966">Cell projection</keyword>
<dbReference type="Gene3D" id="2.130.10.10">
    <property type="entry name" value="YVTN repeat-like/Quinoprotein amine dehydrogenase"/>
    <property type="match status" value="2"/>
</dbReference>
<dbReference type="SMART" id="SM00320">
    <property type="entry name" value="WD40"/>
    <property type="match status" value="4"/>
</dbReference>
<keyword evidence="6" id="KW-0677">Repeat</keyword>
<dbReference type="GO" id="GO:0045503">
    <property type="term" value="F:dynein light chain binding"/>
    <property type="evidence" value="ECO:0007669"/>
    <property type="project" value="TreeGrafter"/>
</dbReference>
<evidence type="ECO:0000256" key="12">
    <source>
        <dbReference type="SAM" id="MobiDB-lite"/>
    </source>
</evidence>
<feature type="region of interest" description="Disordered" evidence="12">
    <location>
        <begin position="1"/>
        <end position="50"/>
    </location>
</feature>
<gene>
    <name evidence="13" type="ORF">GSOID_T00004063001</name>
</gene>
<evidence type="ECO:0000256" key="1">
    <source>
        <dbReference type="ARBA" id="ARBA00004430"/>
    </source>
</evidence>
<dbReference type="Proteomes" id="UP000001307">
    <property type="component" value="Unassembled WGS sequence"/>
</dbReference>
<dbReference type="InterPro" id="IPR001680">
    <property type="entry name" value="WD40_rpt"/>
</dbReference>
<keyword evidence="14" id="KW-1185">Reference proteome</keyword>
<feature type="repeat" description="WD" evidence="11">
    <location>
        <begin position="533"/>
        <end position="566"/>
    </location>
</feature>
<dbReference type="SUPFAM" id="SSF50978">
    <property type="entry name" value="WD40 repeat-like"/>
    <property type="match status" value="1"/>
</dbReference>
<evidence type="ECO:0000256" key="9">
    <source>
        <dbReference type="ARBA" id="ARBA00023212"/>
    </source>
</evidence>
<evidence type="ECO:0000256" key="8">
    <source>
        <dbReference type="ARBA" id="ARBA00023175"/>
    </source>
</evidence>
<evidence type="ECO:0000256" key="7">
    <source>
        <dbReference type="ARBA" id="ARBA00023017"/>
    </source>
</evidence>
<dbReference type="GO" id="GO:0036157">
    <property type="term" value="C:outer dynein arm"/>
    <property type="evidence" value="ECO:0007669"/>
    <property type="project" value="TreeGrafter"/>
</dbReference>
<sequence length="699" mass="78882">MDGSRMKNKKIKKIVDLEHEQSSDTSAVGRRPSNLPPRRSVAAKPPARFTQIGDSLQDEYGKMVDQSKLIIKPFDQEELTEEELKIEHTRILTAKNPLAPDNHVTYSFVNREFEEGPAIRHVQNHFINQGTLFHREGDEGQAKIAEEIAKEEEEAEESARESRMSVRSSVAGRPSVRRSTVRESIAVAPSNLENLASKPKKPAKNQFNYQERDAQSGFLMIRNKLSQTDPPPRVDISDTVSPSVIFDFYQEHLKKLAAEKAAAAKKPAKQVNKKEPVKKEVVVEHVKKDLSDVTARKVERMLNQNSHDQLADDFKYFDDPNDSERTEGSLLPLWRFQYEKTKRMAVTSMAWCPGTDHDDVFVVGYGSFDYAKQGKGYLVYFSMKNPSYPEGTVPSPSGIMCLSVNPKKGNLVACGLYDGSVALFDYKEKNANPLIQTVSLKRHGEPVWDLKWMSPDESGRGRFCSISTDGKLRCWTQVKNELVGTSMLEFNEQGSGMCIDFHPQNPKIYLCGTEEGMVHKCTTEYSSKYLYSSEAHTGGVMVIKWNPFHEDVYATCGQDWTLKLWNQVRPELCLMSFDLGASVNDLDWAPYSSTVLAAITEGDNARAFVYDLSQNKYNPLCYQGVSTKKKTRLTRVLFNKSHRILLISNDRGSCTSFKLSPNLRKVPVKSKKDPTPLPVDPAKEREKIGKVALSMMDGY</sequence>
<dbReference type="PANTHER" id="PTHR12442:SF11">
    <property type="entry name" value="DYNEIN AXONEMAL INTERMEDIATE CHAIN 1"/>
    <property type="match status" value="1"/>
</dbReference>
<dbReference type="GO" id="GO:0003341">
    <property type="term" value="P:cilium movement"/>
    <property type="evidence" value="ECO:0007669"/>
    <property type="project" value="TreeGrafter"/>
</dbReference>
<evidence type="ECO:0000256" key="10">
    <source>
        <dbReference type="ARBA" id="ARBA00023273"/>
    </source>
</evidence>
<dbReference type="AlphaFoldDB" id="E4XU83"/>
<dbReference type="InterPro" id="IPR050687">
    <property type="entry name" value="Dynein_IC"/>
</dbReference>
<dbReference type="GO" id="GO:0036158">
    <property type="term" value="P:outer dynein arm assembly"/>
    <property type="evidence" value="ECO:0007669"/>
    <property type="project" value="TreeGrafter"/>
</dbReference>
<dbReference type="GO" id="GO:0005874">
    <property type="term" value="C:microtubule"/>
    <property type="evidence" value="ECO:0007669"/>
    <property type="project" value="UniProtKB-KW"/>
</dbReference>
<evidence type="ECO:0000256" key="2">
    <source>
        <dbReference type="ARBA" id="ARBA00011059"/>
    </source>
</evidence>
<dbReference type="OrthoDB" id="10261376at2759"/>
<feature type="compositionally biased region" description="Basic and acidic residues" evidence="12">
    <location>
        <begin position="13"/>
        <end position="22"/>
    </location>
</feature>
<proteinExistence type="inferred from homology"/>
<evidence type="ECO:0000256" key="11">
    <source>
        <dbReference type="PROSITE-ProRule" id="PRU00221"/>
    </source>
</evidence>
<feature type="compositionally biased region" description="Basic residues" evidence="12">
    <location>
        <begin position="1"/>
        <end position="12"/>
    </location>
</feature>
<dbReference type="InterPro" id="IPR015943">
    <property type="entry name" value="WD40/YVTN_repeat-like_dom_sf"/>
</dbReference>
<dbReference type="InParanoid" id="E4XU83"/>